<dbReference type="InterPro" id="IPR019546">
    <property type="entry name" value="TAT_signal_bac_arc"/>
</dbReference>
<feature type="domain" description="Xylose isomerase-like TIM barrel" evidence="1">
    <location>
        <begin position="60"/>
        <end position="327"/>
    </location>
</feature>
<proteinExistence type="predicted"/>
<dbReference type="EMBL" id="CP042806">
    <property type="protein sequence ID" value="QEE30776.1"/>
    <property type="molecule type" value="Genomic_DNA"/>
</dbReference>
<dbReference type="Proteomes" id="UP000321820">
    <property type="component" value="Chromosome"/>
</dbReference>
<dbReference type="NCBIfam" id="TIGR01409">
    <property type="entry name" value="TAT_signal_seq"/>
    <property type="match status" value="1"/>
</dbReference>
<dbReference type="OrthoDB" id="9798407at2"/>
<gene>
    <name evidence="2" type="ORF">FTW19_23920</name>
</gene>
<reference evidence="2 3" key="1">
    <citation type="submission" date="2019-08" db="EMBL/GenBank/DDBJ databases">
        <title>Complete genome sequence of Terriglobus albidus strain ORNL.</title>
        <authorList>
            <person name="Podar M."/>
        </authorList>
    </citation>
    <scope>NUCLEOTIDE SEQUENCE [LARGE SCALE GENOMIC DNA]</scope>
    <source>
        <strain evidence="2 3">ORNL</strain>
    </source>
</reference>
<dbReference type="InterPro" id="IPR036237">
    <property type="entry name" value="Xyl_isomerase-like_sf"/>
</dbReference>
<accession>A0A5B9EL12</accession>
<dbReference type="KEGG" id="talb:FTW19_23920"/>
<dbReference type="Gene3D" id="3.20.20.150">
    <property type="entry name" value="Divalent-metal-dependent TIM barrel enzymes"/>
    <property type="match status" value="1"/>
</dbReference>
<protein>
    <submittedName>
        <fullName evidence="2">TIM barrel protein</fullName>
    </submittedName>
</protein>
<dbReference type="SUPFAM" id="SSF51658">
    <property type="entry name" value="Xylose isomerase-like"/>
    <property type="match status" value="1"/>
</dbReference>
<dbReference type="InterPro" id="IPR050312">
    <property type="entry name" value="IolE/XylAMocC-like"/>
</dbReference>
<dbReference type="PANTHER" id="PTHR12110:SF41">
    <property type="entry name" value="INOSOSE DEHYDRATASE"/>
    <property type="match status" value="1"/>
</dbReference>
<name>A0A5B9EL12_9BACT</name>
<dbReference type="PANTHER" id="PTHR12110">
    <property type="entry name" value="HYDROXYPYRUVATE ISOMERASE"/>
    <property type="match status" value="1"/>
</dbReference>
<keyword evidence="3" id="KW-1185">Reference proteome</keyword>
<dbReference type="RefSeq" id="WP_147650073.1">
    <property type="nucleotide sequence ID" value="NZ_CP042806.1"/>
</dbReference>
<evidence type="ECO:0000313" key="3">
    <source>
        <dbReference type="Proteomes" id="UP000321820"/>
    </source>
</evidence>
<dbReference type="Pfam" id="PF01261">
    <property type="entry name" value="AP_endonuc_2"/>
    <property type="match status" value="1"/>
</dbReference>
<dbReference type="InterPro" id="IPR006311">
    <property type="entry name" value="TAT_signal"/>
</dbReference>
<sequence>MFDNTSRRAFLKQSAVVGAAVLLRDGLATAQEAEPVWRDRIGLELYTVRDVMADDFEGVLAKVAQIGYKEVEPATGFNNMDAKAFRALLDRYGLSMPSTHTGYLSADDPEIERKLEALQVMGVRYTEIRPAGAPAQTQQRRQLEPGAYYDQGTGITHNAFKEAGAFGPYQPKVKLDAVKKRAAELNANGKIAHKFGMKLFVHNHTGEFEKLLDSDQTTYDVLLAETDPELVTMQLDIGWACIAGMDPVAMFRKNPGRYELWHIKDVFGLETVNKSLSPNERVSSMSLVPVGTGQIDYKPIFAQAKLAGLKHFVVEQDNAAAYGDSLAAVRVSYRNLRGML</sequence>
<evidence type="ECO:0000259" key="1">
    <source>
        <dbReference type="Pfam" id="PF01261"/>
    </source>
</evidence>
<dbReference type="PROSITE" id="PS51318">
    <property type="entry name" value="TAT"/>
    <property type="match status" value="1"/>
</dbReference>
<organism evidence="2 3">
    <name type="scientific">Terriglobus albidus</name>
    <dbReference type="NCBI Taxonomy" id="1592106"/>
    <lineage>
        <taxon>Bacteria</taxon>
        <taxon>Pseudomonadati</taxon>
        <taxon>Acidobacteriota</taxon>
        <taxon>Terriglobia</taxon>
        <taxon>Terriglobales</taxon>
        <taxon>Acidobacteriaceae</taxon>
        <taxon>Terriglobus</taxon>
    </lineage>
</organism>
<dbReference type="AlphaFoldDB" id="A0A5B9EL12"/>
<evidence type="ECO:0000313" key="2">
    <source>
        <dbReference type="EMBL" id="QEE30776.1"/>
    </source>
</evidence>
<dbReference type="InterPro" id="IPR013022">
    <property type="entry name" value="Xyl_isomerase-like_TIM-brl"/>
</dbReference>